<dbReference type="EMBL" id="WVTB01000019">
    <property type="protein sequence ID" value="KAF3808446.1"/>
    <property type="molecule type" value="Genomic_DNA"/>
</dbReference>
<keyword evidence="2" id="KW-1185">Reference proteome</keyword>
<organism evidence="1 2">
    <name type="scientific">Colletotrichum gloeosporioides</name>
    <name type="common">Anthracnose fungus</name>
    <name type="synonym">Glomerella cingulata</name>
    <dbReference type="NCBI Taxonomy" id="474922"/>
    <lineage>
        <taxon>Eukaryota</taxon>
        <taxon>Fungi</taxon>
        <taxon>Dikarya</taxon>
        <taxon>Ascomycota</taxon>
        <taxon>Pezizomycotina</taxon>
        <taxon>Sordariomycetes</taxon>
        <taxon>Hypocreomycetidae</taxon>
        <taxon>Glomerellales</taxon>
        <taxon>Glomerellaceae</taxon>
        <taxon>Colletotrichum</taxon>
        <taxon>Colletotrichum gloeosporioides species complex</taxon>
    </lineage>
</organism>
<reference evidence="1" key="2">
    <citation type="submission" date="2020-03" db="EMBL/GenBank/DDBJ databases">
        <authorList>
            <person name="Fu F.-F."/>
            <person name="Chen J."/>
        </authorList>
    </citation>
    <scope>NUCLEOTIDE SEQUENCE</scope>
    <source>
        <strain evidence="1">Lc1</strain>
    </source>
</reference>
<dbReference type="Proteomes" id="UP000613401">
    <property type="component" value="Unassembled WGS sequence"/>
</dbReference>
<comment type="caution">
    <text evidence="1">The sequence shown here is derived from an EMBL/GenBank/DDBJ whole genome shotgun (WGS) entry which is preliminary data.</text>
</comment>
<evidence type="ECO:0000313" key="1">
    <source>
        <dbReference type="EMBL" id="KAF3808446.1"/>
    </source>
</evidence>
<sequence length="121" mass="13186">MKNPTTAPWSLSASRNDVEKLLRGFRPAAMEDRWMFRADKPDVCGDFVVHVHRSWTGDELLRINVVLAAPGGGAPPANTDEPHASITDITWDRGDGGFLSTEAEAKELATALLRNVLGCDL</sequence>
<dbReference type="RefSeq" id="XP_045267605.1">
    <property type="nucleotide sequence ID" value="XM_045406313.1"/>
</dbReference>
<dbReference type="GeneID" id="69013453"/>
<gene>
    <name evidence="1" type="ORF">GCG54_00006304</name>
</gene>
<name>A0A8H4FNG5_COLGL</name>
<protein>
    <submittedName>
        <fullName evidence="1">Uncharacterized protein</fullName>
    </submittedName>
</protein>
<accession>A0A8H4FNG5</accession>
<evidence type="ECO:0000313" key="2">
    <source>
        <dbReference type="Proteomes" id="UP000613401"/>
    </source>
</evidence>
<proteinExistence type="predicted"/>
<dbReference type="AlphaFoldDB" id="A0A8H4FNG5"/>
<reference evidence="1" key="1">
    <citation type="journal article" date="2020" name="Phytopathology">
        <title>Genome sequence and comparative analysis of Colletotrichum gloeosporioides isolated from Liriodendron leaves.</title>
        <authorList>
            <person name="Fu F.F."/>
            <person name="Hao Z."/>
            <person name="Wang P."/>
            <person name="Lu Y."/>
            <person name="Xue L.J."/>
            <person name="Wei G."/>
            <person name="Tian Y."/>
            <person name="Baishi H."/>
            <person name="Xu H."/>
            <person name="Shi J."/>
            <person name="Cheng T."/>
            <person name="Wang G."/>
            <person name="Yi Y."/>
            <person name="Chen J."/>
        </authorList>
    </citation>
    <scope>NUCLEOTIDE SEQUENCE</scope>
    <source>
        <strain evidence="1">Lc1</strain>
    </source>
</reference>